<evidence type="ECO:0000256" key="4">
    <source>
        <dbReference type="ARBA" id="ARBA00022889"/>
    </source>
</evidence>
<comment type="similarity">
    <text evidence="2">Belongs to the ninjurin family.</text>
</comment>
<feature type="transmembrane region" description="Helical" evidence="7">
    <location>
        <begin position="115"/>
        <end position="138"/>
    </location>
</feature>
<evidence type="ECO:0000313" key="8">
    <source>
        <dbReference type="Proteomes" id="UP000694920"/>
    </source>
</evidence>
<proteinExistence type="inferred from homology"/>
<dbReference type="Proteomes" id="UP000694920">
    <property type="component" value="Unplaced"/>
</dbReference>
<gene>
    <name evidence="9" type="primary">LOC107273548</name>
</gene>
<dbReference type="InterPro" id="IPR007007">
    <property type="entry name" value="Ninjurin"/>
</dbReference>
<dbReference type="GeneID" id="107273548"/>
<keyword evidence="8" id="KW-1185">Reference proteome</keyword>
<keyword evidence="3 7" id="KW-0812">Transmembrane</keyword>
<reference evidence="9" key="1">
    <citation type="submission" date="2025-08" db="UniProtKB">
        <authorList>
            <consortium name="RefSeq"/>
        </authorList>
    </citation>
    <scope>IDENTIFICATION</scope>
</reference>
<dbReference type="GO" id="GO:0007155">
    <property type="term" value="P:cell adhesion"/>
    <property type="evidence" value="ECO:0007669"/>
    <property type="project" value="UniProtKB-KW"/>
</dbReference>
<dbReference type="GO" id="GO:0016020">
    <property type="term" value="C:membrane"/>
    <property type="evidence" value="ECO:0007669"/>
    <property type="project" value="UniProtKB-SubCell"/>
</dbReference>
<protein>
    <submittedName>
        <fullName evidence="9">Uncharacterized protein LOC107273548 isoform X1</fullName>
    </submittedName>
</protein>
<keyword evidence="4" id="KW-0130">Cell adhesion</keyword>
<keyword evidence="6 7" id="KW-0472">Membrane</keyword>
<sequence>MFQERRRLGIAMAMESVKVTNPAAVSDEKIEITTNDGEKSKTDILQPVIEQPIIKDTVLTIDTTDKRRYGVPARQPVSYAAKKTVAQGMMDVALITANANQLRYLIEFQRHSPTFFVSVFLIVVSLLLQIAVGVSLIFKGRFDMKGESKFAHARRINNYVVSGVFMITIINVFIASFNISTPPAIMTFQPPPPPQITARPTFTPPIGLL</sequence>
<organism evidence="8 9">
    <name type="scientific">Cephus cinctus</name>
    <name type="common">Wheat stem sawfly</name>
    <dbReference type="NCBI Taxonomy" id="211228"/>
    <lineage>
        <taxon>Eukaryota</taxon>
        <taxon>Metazoa</taxon>
        <taxon>Ecdysozoa</taxon>
        <taxon>Arthropoda</taxon>
        <taxon>Hexapoda</taxon>
        <taxon>Insecta</taxon>
        <taxon>Pterygota</taxon>
        <taxon>Neoptera</taxon>
        <taxon>Endopterygota</taxon>
        <taxon>Hymenoptera</taxon>
        <taxon>Cephoidea</taxon>
        <taxon>Cephidae</taxon>
        <taxon>Cephus</taxon>
    </lineage>
</organism>
<evidence type="ECO:0000256" key="7">
    <source>
        <dbReference type="SAM" id="Phobius"/>
    </source>
</evidence>
<evidence type="ECO:0000256" key="1">
    <source>
        <dbReference type="ARBA" id="ARBA00004141"/>
    </source>
</evidence>
<feature type="transmembrane region" description="Helical" evidence="7">
    <location>
        <begin position="159"/>
        <end position="179"/>
    </location>
</feature>
<evidence type="ECO:0000256" key="3">
    <source>
        <dbReference type="ARBA" id="ARBA00022692"/>
    </source>
</evidence>
<accession>A0AAJ7RU05</accession>
<dbReference type="PANTHER" id="PTHR12316">
    <property type="entry name" value="NINJURIN-RELATED"/>
    <property type="match status" value="1"/>
</dbReference>
<evidence type="ECO:0000256" key="6">
    <source>
        <dbReference type="ARBA" id="ARBA00023136"/>
    </source>
</evidence>
<evidence type="ECO:0000256" key="2">
    <source>
        <dbReference type="ARBA" id="ARBA00008141"/>
    </source>
</evidence>
<dbReference type="GO" id="GO:0042246">
    <property type="term" value="P:tissue regeneration"/>
    <property type="evidence" value="ECO:0007669"/>
    <property type="project" value="InterPro"/>
</dbReference>
<dbReference type="Pfam" id="PF04923">
    <property type="entry name" value="Ninjurin"/>
    <property type="match status" value="1"/>
</dbReference>
<dbReference type="PANTHER" id="PTHR12316:SF1">
    <property type="entry name" value="NINJURIN-B"/>
    <property type="match status" value="1"/>
</dbReference>
<dbReference type="AlphaFoldDB" id="A0AAJ7RU05"/>
<evidence type="ECO:0000313" key="9">
    <source>
        <dbReference type="RefSeq" id="XP_024946665.1"/>
    </source>
</evidence>
<keyword evidence="5 7" id="KW-1133">Transmembrane helix</keyword>
<comment type="subcellular location">
    <subcellularLocation>
        <location evidence="1">Membrane</location>
        <topology evidence="1">Multi-pass membrane protein</topology>
    </subcellularLocation>
</comment>
<name>A0AAJ7RU05_CEPCN</name>
<dbReference type="RefSeq" id="XP_024946665.1">
    <property type="nucleotide sequence ID" value="XM_025090897.1"/>
</dbReference>
<evidence type="ECO:0000256" key="5">
    <source>
        <dbReference type="ARBA" id="ARBA00022989"/>
    </source>
</evidence>